<evidence type="ECO:0008006" key="16">
    <source>
        <dbReference type="Google" id="ProtNLM"/>
    </source>
</evidence>
<dbReference type="Gene3D" id="3.30.390.50">
    <property type="entry name" value="CO dehydrogenase flavoprotein, C-terminal domain"/>
    <property type="match status" value="1"/>
</dbReference>
<evidence type="ECO:0000256" key="2">
    <source>
        <dbReference type="ARBA" id="ARBA00006849"/>
    </source>
</evidence>
<feature type="binding site" evidence="10">
    <location>
        <position position="414"/>
    </location>
    <ligand>
        <name>FAD</name>
        <dbReference type="ChEBI" id="CHEBI:57692"/>
    </ligand>
</feature>
<dbReference type="PANTHER" id="PTHR11908">
    <property type="entry name" value="XANTHINE DEHYDROGENASE"/>
    <property type="match status" value="1"/>
</dbReference>
<dbReference type="Pfam" id="PF01799">
    <property type="entry name" value="Fer2_2"/>
    <property type="match status" value="1"/>
</dbReference>
<dbReference type="Pfam" id="PF02738">
    <property type="entry name" value="MoCoBD_1"/>
    <property type="match status" value="1"/>
</dbReference>
<evidence type="ECO:0000256" key="8">
    <source>
        <dbReference type="ARBA" id="ARBA00034078"/>
    </source>
</evidence>
<dbReference type="InterPro" id="IPR016169">
    <property type="entry name" value="FAD-bd_PCMH_sub2"/>
</dbReference>
<dbReference type="SUPFAM" id="SSF56176">
    <property type="entry name" value="FAD-binding/transporter-associated domain-like"/>
    <property type="match status" value="1"/>
</dbReference>
<dbReference type="Pfam" id="PF00111">
    <property type="entry name" value="Fer2"/>
    <property type="match status" value="1"/>
</dbReference>
<evidence type="ECO:0000259" key="12">
    <source>
        <dbReference type="PROSITE" id="PS51085"/>
    </source>
</evidence>
<dbReference type="GO" id="GO:0016491">
    <property type="term" value="F:oxidoreductase activity"/>
    <property type="evidence" value="ECO:0007669"/>
    <property type="project" value="UniProtKB-KW"/>
</dbReference>
<feature type="binding site" evidence="11">
    <location>
        <position position="153"/>
    </location>
    <ligand>
        <name>[2Fe-2S] cluster</name>
        <dbReference type="ChEBI" id="CHEBI:190135"/>
        <label>2</label>
    </ligand>
</feature>
<evidence type="ECO:0000256" key="7">
    <source>
        <dbReference type="ARBA" id="ARBA00023014"/>
    </source>
</evidence>
<evidence type="ECO:0000256" key="1">
    <source>
        <dbReference type="ARBA" id="ARBA00001974"/>
    </source>
</evidence>
<dbReference type="PROSITE" id="PS51387">
    <property type="entry name" value="FAD_PCMH"/>
    <property type="match status" value="1"/>
</dbReference>
<keyword evidence="3 11" id="KW-0001">2Fe-2S</keyword>
<feature type="binding site" evidence="11">
    <location>
        <position position="95"/>
    </location>
    <ligand>
        <name>[2Fe-2S] cluster</name>
        <dbReference type="ChEBI" id="CHEBI:190135"/>
        <label>1</label>
    </ligand>
</feature>
<dbReference type="InterPro" id="IPR002888">
    <property type="entry name" value="2Fe-2S-bd"/>
</dbReference>
<dbReference type="InterPro" id="IPR036683">
    <property type="entry name" value="CO_DH_flav_C_dom_sf"/>
</dbReference>
<dbReference type="Pfam" id="PF01315">
    <property type="entry name" value="Ald_Xan_dh_C"/>
    <property type="match status" value="1"/>
</dbReference>
<evidence type="ECO:0000313" key="14">
    <source>
        <dbReference type="EMBL" id="GHP05796.1"/>
    </source>
</evidence>
<reference evidence="14" key="1">
    <citation type="submission" date="2020-10" db="EMBL/GenBank/DDBJ databases">
        <title>Unveiling of a novel bifunctional photoreceptor, Dualchrome1, isolated from a cosmopolitan green alga.</title>
        <authorList>
            <person name="Suzuki S."/>
            <person name="Kawachi M."/>
        </authorList>
    </citation>
    <scope>NUCLEOTIDE SEQUENCE</scope>
    <source>
        <strain evidence="14">NIES 2893</strain>
    </source>
</reference>
<dbReference type="Pfam" id="PF20256">
    <property type="entry name" value="MoCoBD_2"/>
    <property type="match status" value="1"/>
</dbReference>
<feature type="binding site" evidence="11">
    <location>
        <position position="192"/>
    </location>
    <ligand>
        <name>[2Fe-2S] cluster</name>
        <dbReference type="ChEBI" id="CHEBI:190135"/>
        <label>2</label>
    </ligand>
</feature>
<evidence type="ECO:0000256" key="9">
    <source>
        <dbReference type="PIRSR" id="PIRSR000127-1"/>
    </source>
</evidence>
<feature type="binding site" evidence="10">
    <location>
        <position position="436"/>
    </location>
    <ligand>
        <name>FAD</name>
        <dbReference type="ChEBI" id="CHEBI:57692"/>
    </ligand>
</feature>
<dbReference type="InterPro" id="IPR036856">
    <property type="entry name" value="Ald_Oxase/Xan_DH_a/b_sf"/>
</dbReference>
<evidence type="ECO:0000256" key="10">
    <source>
        <dbReference type="PIRSR" id="PIRSR000127-2"/>
    </source>
</evidence>
<protein>
    <recommendedName>
        <fullName evidence="16">Xanthine dehydrogenase</fullName>
    </recommendedName>
</protein>
<comment type="cofactor">
    <cofactor evidence="11">
        <name>[2Fe-2S] cluster</name>
        <dbReference type="ChEBI" id="CHEBI:190135"/>
    </cofactor>
    <text evidence="11">Binds 2 [2Fe-2S] clusters.</text>
</comment>
<dbReference type="InterPro" id="IPR008274">
    <property type="entry name" value="AldOxase/xan_DH_MoCoBD1"/>
</dbReference>
<organism evidence="14 15">
    <name type="scientific">Pycnococcus provasolii</name>
    <dbReference type="NCBI Taxonomy" id="41880"/>
    <lineage>
        <taxon>Eukaryota</taxon>
        <taxon>Viridiplantae</taxon>
        <taxon>Chlorophyta</taxon>
        <taxon>Pseudoscourfieldiophyceae</taxon>
        <taxon>Pseudoscourfieldiales</taxon>
        <taxon>Pycnococcaceae</taxon>
        <taxon>Pycnococcus</taxon>
    </lineage>
</organism>
<dbReference type="GO" id="GO:0005506">
    <property type="term" value="F:iron ion binding"/>
    <property type="evidence" value="ECO:0007669"/>
    <property type="project" value="InterPro"/>
</dbReference>
<dbReference type="InterPro" id="IPR012675">
    <property type="entry name" value="Beta-grasp_dom_sf"/>
</dbReference>
<keyword evidence="11" id="KW-0500">Molybdenum</keyword>
<dbReference type="Gene3D" id="3.90.1170.50">
    <property type="entry name" value="Aldehyde oxidase/xanthine dehydrogenase, a/b hammerhead"/>
    <property type="match status" value="1"/>
</dbReference>
<comment type="caution">
    <text evidence="14">The sequence shown here is derived from an EMBL/GenBank/DDBJ whole genome shotgun (WGS) entry which is preliminary data.</text>
</comment>
<sequence length="1310" mass="138519">MSAANVSRNGNGTGDDVILLSETLFQDITARVSTGAATPPCNASEPQPRPSDLSFTLNGKAVSLPLPTSRISLAEFLRETLHLTGTKLSCEEGGCGACTVLVQTTPSSPFKPVNACLRDIRSCHNQAVVTAEGISQVQAYLQEALADGNGSQCGFCSPGMVASMAALLNNNAKHKKSITKKDVELAISGNICRCTGYRPILDTFEKLVEVHNGHAGAHVCDIEDLAAMKCTSKKAPPLSNNEWVAPTTVDEAVAALREVNPSIAVGGCTGLVGVAKYYSMTASTLPTPRRLVDVQHIEELERIELNQSDLSIGAAVTLEDFHNALIEHTSASAAFTSCANHLLRVATPQVRAVATIAGNVFLTAAYPKFPSDVCLILLSLRATACVIDIATGVMHVETIADLLSRGESASMQVLCVSFSIPLNAKGSDEGAYFIGKIAPRHWNAHAIVNGAVSLPMGALPPSISFGGLVIGYMRCIATENVLRTTKSRSDLNNPALLNAALEALATDLASDAVSDDNRRMALALFYRAYLRALPDGALSPNLATAAKPPVDSRSASAGSVNFEGVTDPTELPISAPHTKLSARLQTSGKAVYGDDEPFPSQGLHAALVLSTEANAAIAAIDTSISCRTEGFCAFYDASELKRRGFKNDVGGGEPLFAEDRIAFHGQPLGIVVSTSRSLAQAAASLVQVSYSDVRKPILTFDDAEAARSYFDVPPTASTIKVGDAEAALAHADIVCQGEVELGGQYHFYMETQNATAVPSEGGQLEVTCTTQGPANAQAALCQVLGKSSALVDVSVRRVGGAYGGKISRNVPVACAAAVAAECLGLPVKLQLDLTSNMRALGSRRPHKAKYAIGLDKSRRIVALKVDVAMLQGAFSDGSFGTPLDVLMGIDGAYNVENWHVRGQIARTNTPPNTYCRAPGFVPGSLIIESAVDAAARAAGMAPEDLRWLNRYTTTSVTPRGEVLKYCSIDKCWDALVAKAGDPKARRAKIEHFNSESRFCKRGLSMAPMRYALFWDGNDMRALVTLGIDGRACIEHSCVEAGQGLNVKVAAVCAASLGIHLDDVTIKKTTTRICSAGSSGTGGSITSENCSAAVEDACEILKARLQPYLTPERTFTEAIRAAMDDQVDLCARGRFLGKPNSLGPAQYQSYGAAMIEAEVDALTGESRIVSAELVIDTGISLNPTVDAGQVQGGFVMALGYLLTEQVEFDHSKNGANVKVGTWEYKPPTAFELPDSFDVTLLPHAPNKQGFLRSKATGEPPLLLGASALFAIKDAIVAMRGDDKPFDLPVPALPSTVHRLCDVDWKRDYTLS</sequence>
<dbReference type="InterPro" id="IPR016208">
    <property type="entry name" value="Ald_Oxase/xanthine_DH-like"/>
</dbReference>
<accession>A0A830HEJ8</accession>
<feature type="binding site" evidence="11">
    <location>
        <position position="194"/>
    </location>
    <ligand>
        <name>[2Fe-2S] cluster</name>
        <dbReference type="ChEBI" id="CHEBI:190135"/>
        <label>2</label>
    </ligand>
</feature>
<comment type="similarity">
    <text evidence="2">Belongs to the xanthine dehydrogenase family.</text>
</comment>
<dbReference type="InterPro" id="IPR016166">
    <property type="entry name" value="FAD-bd_PCMH"/>
</dbReference>
<dbReference type="SUPFAM" id="SSF56003">
    <property type="entry name" value="Molybdenum cofactor-binding domain"/>
    <property type="match status" value="1"/>
</dbReference>
<evidence type="ECO:0000256" key="3">
    <source>
        <dbReference type="ARBA" id="ARBA00022714"/>
    </source>
</evidence>
<keyword evidence="7 11" id="KW-0411">Iron-sulfur</keyword>
<dbReference type="Gene3D" id="3.30.465.10">
    <property type="match status" value="1"/>
</dbReference>
<dbReference type="FunFam" id="3.30.365.10:FF:000001">
    <property type="entry name" value="Xanthine dehydrogenase oxidase"/>
    <property type="match status" value="1"/>
</dbReference>
<feature type="binding site" evidence="11">
    <location>
        <position position="116"/>
    </location>
    <ligand>
        <name>[2Fe-2S] cluster</name>
        <dbReference type="ChEBI" id="CHEBI:190135"/>
        <label>1</label>
    </ligand>
</feature>
<dbReference type="InterPro" id="IPR036010">
    <property type="entry name" value="2Fe-2S_ferredoxin-like_sf"/>
</dbReference>
<dbReference type="SUPFAM" id="SSF55447">
    <property type="entry name" value="CO dehydrogenase flavoprotein C-terminal domain-like"/>
    <property type="match status" value="1"/>
</dbReference>
<dbReference type="Proteomes" id="UP000660262">
    <property type="component" value="Unassembled WGS sequence"/>
</dbReference>
<dbReference type="PROSITE" id="PS00197">
    <property type="entry name" value="2FE2S_FER_1"/>
    <property type="match status" value="1"/>
</dbReference>
<keyword evidence="6 11" id="KW-0408">Iron</keyword>
<dbReference type="PIRSF" id="PIRSF000127">
    <property type="entry name" value="Xanthine_DH"/>
    <property type="match status" value="1"/>
</dbReference>
<dbReference type="InterPro" id="IPR002346">
    <property type="entry name" value="Mopterin_DH_FAD-bd"/>
</dbReference>
<keyword evidence="15" id="KW-1185">Reference proteome</keyword>
<dbReference type="InterPro" id="IPR036318">
    <property type="entry name" value="FAD-bd_PCMH-like_sf"/>
</dbReference>
<name>A0A830HEJ8_9CHLO</name>
<dbReference type="InterPro" id="IPR006058">
    <property type="entry name" value="2Fe2S_fd_BS"/>
</dbReference>
<dbReference type="InterPro" id="IPR036884">
    <property type="entry name" value="2Fe-2S-bd_dom_sf"/>
</dbReference>
<dbReference type="InterPro" id="IPR000674">
    <property type="entry name" value="Ald_Oxase/Xan_DH_a/b"/>
</dbReference>
<feature type="domain" description="FAD-binding PCMH-type" evidence="13">
    <location>
        <begin position="236"/>
        <end position="425"/>
    </location>
</feature>
<dbReference type="GO" id="GO:0051537">
    <property type="term" value="F:2 iron, 2 sulfur cluster binding"/>
    <property type="evidence" value="ECO:0007669"/>
    <property type="project" value="UniProtKB-KW"/>
</dbReference>
<dbReference type="Gene3D" id="1.10.150.120">
    <property type="entry name" value="[2Fe-2S]-binding domain"/>
    <property type="match status" value="1"/>
</dbReference>
<dbReference type="SMART" id="SM01008">
    <property type="entry name" value="Ald_Xan_dh_C"/>
    <property type="match status" value="1"/>
</dbReference>
<evidence type="ECO:0000256" key="11">
    <source>
        <dbReference type="PIRSR" id="PIRSR000127-3"/>
    </source>
</evidence>
<comment type="cofactor">
    <cofactor evidence="11">
        <name>Mo-molybdopterin</name>
        <dbReference type="ChEBI" id="CHEBI:71302"/>
    </cofactor>
    <text evidence="11">Binds 1 Mo-molybdopterin (Mo-MPT) cofactor per subunit.</text>
</comment>
<feature type="binding site" evidence="11">
    <location>
        <position position="916"/>
    </location>
    <ligand>
        <name>Mo-molybdopterin</name>
        <dbReference type="ChEBI" id="CHEBI:71302"/>
    </ligand>
    <ligandPart>
        <name>Mo</name>
        <dbReference type="ChEBI" id="CHEBI:28685"/>
    </ligandPart>
</feature>
<feature type="binding site" evidence="11">
    <location>
        <position position="1082"/>
    </location>
    <ligand>
        <name>Mo-molybdopterin</name>
        <dbReference type="ChEBI" id="CHEBI:71302"/>
    </ligand>
    <ligandPart>
        <name>Mo</name>
        <dbReference type="ChEBI" id="CHEBI:28685"/>
    </ligandPart>
</feature>
<keyword evidence="5" id="KW-0560">Oxidoreductase</keyword>
<proteinExistence type="inferred from homology"/>
<evidence type="ECO:0000313" key="15">
    <source>
        <dbReference type="Proteomes" id="UP000660262"/>
    </source>
</evidence>
<evidence type="ECO:0000256" key="6">
    <source>
        <dbReference type="ARBA" id="ARBA00023004"/>
    </source>
</evidence>
<feature type="binding site" evidence="11">
    <location>
        <position position="156"/>
    </location>
    <ligand>
        <name>[2Fe-2S] cluster</name>
        <dbReference type="ChEBI" id="CHEBI:190135"/>
        <label>2</label>
    </ligand>
</feature>
<dbReference type="OrthoDB" id="542112at2759"/>
<comment type="cofactor">
    <cofactor evidence="1 10">
        <name>FAD</name>
        <dbReference type="ChEBI" id="CHEBI:57692"/>
    </cofactor>
</comment>
<evidence type="ECO:0000256" key="4">
    <source>
        <dbReference type="ARBA" id="ARBA00022723"/>
    </source>
</evidence>
<dbReference type="PROSITE" id="PS51085">
    <property type="entry name" value="2FE2S_FER_2"/>
    <property type="match status" value="1"/>
</dbReference>
<dbReference type="EMBL" id="BNJQ01000011">
    <property type="protein sequence ID" value="GHP05796.1"/>
    <property type="molecule type" value="Genomic_DNA"/>
</dbReference>
<keyword evidence="10" id="KW-0274">FAD</keyword>
<feature type="domain" description="2Fe-2S ferredoxin-type" evidence="12">
    <location>
        <begin position="51"/>
        <end position="134"/>
    </location>
</feature>
<dbReference type="SUPFAM" id="SSF47741">
    <property type="entry name" value="CO dehydrogenase ISP C-domain like"/>
    <property type="match status" value="1"/>
</dbReference>
<feature type="binding site" evidence="11">
    <location>
        <position position="90"/>
    </location>
    <ligand>
        <name>[2Fe-2S] cluster</name>
        <dbReference type="ChEBI" id="CHEBI:190135"/>
        <label>1</label>
    </ligand>
</feature>
<dbReference type="Gene3D" id="3.30.365.10">
    <property type="entry name" value="Aldehyde oxidase/xanthine dehydrogenase, molybdopterin binding domain"/>
    <property type="match status" value="4"/>
</dbReference>
<feature type="active site" description="Proton acceptor" evidence="9">
    <location>
        <position position="1257"/>
    </location>
</feature>
<dbReference type="SUPFAM" id="SSF54665">
    <property type="entry name" value="CO dehydrogenase molybdoprotein N-domain-like"/>
    <property type="match status" value="1"/>
</dbReference>
<dbReference type="InterPro" id="IPR037165">
    <property type="entry name" value="AldOxase/xan_DH_Mopterin-bd_sf"/>
</dbReference>
<evidence type="ECO:0000256" key="5">
    <source>
        <dbReference type="ARBA" id="ARBA00023002"/>
    </source>
</evidence>
<dbReference type="GO" id="GO:0071949">
    <property type="term" value="F:FAD binding"/>
    <property type="evidence" value="ECO:0007669"/>
    <property type="project" value="InterPro"/>
</dbReference>
<dbReference type="CDD" id="cd00207">
    <property type="entry name" value="fer2"/>
    <property type="match status" value="1"/>
</dbReference>
<dbReference type="InterPro" id="IPR001041">
    <property type="entry name" value="2Fe-2S_ferredoxin-type"/>
</dbReference>
<keyword evidence="4 11" id="KW-0479">Metal-binding</keyword>
<feature type="binding site" evidence="11">
    <location>
        <position position="771"/>
    </location>
    <ligand>
        <name>Mo-molybdopterin</name>
        <dbReference type="ChEBI" id="CHEBI:71302"/>
    </ligand>
    <ligandPart>
        <name>Mo</name>
        <dbReference type="ChEBI" id="CHEBI:28685"/>
    </ligandPart>
</feature>
<feature type="binding site" evidence="11">
    <location>
        <position position="98"/>
    </location>
    <ligand>
        <name>[2Fe-2S] cluster</name>
        <dbReference type="ChEBI" id="CHEBI:190135"/>
        <label>1</label>
    </ligand>
</feature>
<dbReference type="InterPro" id="IPR046867">
    <property type="entry name" value="AldOxase/xan_DH_MoCoBD2"/>
</dbReference>
<evidence type="ECO:0000259" key="13">
    <source>
        <dbReference type="PROSITE" id="PS51387"/>
    </source>
</evidence>
<comment type="cofactor">
    <cofactor evidence="8">
        <name>[2Fe-2S] cluster</name>
        <dbReference type="ChEBI" id="CHEBI:190135"/>
    </cofactor>
</comment>
<dbReference type="PANTHER" id="PTHR11908:SF163">
    <property type="entry name" value="XANTHINE DEHYDROGENASE"/>
    <property type="match status" value="1"/>
</dbReference>
<dbReference type="Pfam" id="PF00941">
    <property type="entry name" value="FAD_binding_5"/>
    <property type="match status" value="1"/>
</dbReference>
<gene>
    <name evidence="14" type="ORF">PPROV_000454500</name>
</gene>
<dbReference type="SUPFAM" id="SSF54292">
    <property type="entry name" value="2Fe-2S ferredoxin-like"/>
    <property type="match status" value="1"/>
</dbReference>
<keyword evidence="10" id="KW-0285">Flavoprotein</keyword>
<dbReference type="Gene3D" id="3.10.20.30">
    <property type="match status" value="1"/>
</dbReference>